<keyword evidence="5" id="KW-0812">Transmembrane</keyword>
<dbReference type="Gene3D" id="1.25.40.10">
    <property type="entry name" value="Tetratricopeptide repeat domain"/>
    <property type="match status" value="2"/>
</dbReference>
<keyword evidence="5" id="KW-1133">Transmembrane helix</keyword>
<accession>A0ABS1QCH3</accession>
<keyword evidence="3" id="KW-0804">Transcription</keyword>
<keyword evidence="5" id="KW-0472">Membrane</keyword>
<feature type="domain" description="HTH araC/xylS-type" evidence="6">
    <location>
        <begin position="440"/>
        <end position="532"/>
    </location>
</feature>
<evidence type="ECO:0000256" key="3">
    <source>
        <dbReference type="ARBA" id="ARBA00023163"/>
    </source>
</evidence>
<keyword evidence="1" id="KW-0805">Transcription regulation</keyword>
<sequence length="539" mass="62740">MSKNFYFLLLLIFGISCSNINKEQLKAEYSFRKKEIRELSQLEFSGNTPLLIKEAQKAKQKAKKIDYDYGVFRCNIFLMLAFNGSGKYKEATLLGQENEELVKNIKDEFFISANYSNLASSYSYLGLLDESENCLNRALKHSLKIEDKDKRYYTLSAIYDGLAYVETMKGESAPNLDKVKKYYLKQLWAIQQLSETNKNIAMRKNAQLSNIYVNLGATSSRQKKTEEAQNYFYKALVICKKYKFNNPVPLMAHTSMAKLFLSQKKYDSSMVYAQRGIVLEKEGHLPEVRRDLFEILYRASEAKGDKQNAKKYTDFYMKLNDSIINAEKRGINTPVKIIIENKEKEKTNTVRSIFIVSAVILLVFTLTGWTYWRRKSKLSHKKYDELITKIREENTQKAERKEFQKLSNENGSKSLVSITDETAKSILQKLDKFEMSGKFLKKNINLPYLAGQLNTNTTYLSEIIKIHREKSFNDYINGLRISYITHKLVEDPRYREYKITYLAEECGFASSQVFVIHFKKITGFTPSYFIENLKKDKNI</sequence>
<dbReference type="InterPro" id="IPR018060">
    <property type="entry name" value="HTH_AraC"/>
</dbReference>
<dbReference type="PROSITE" id="PS01124">
    <property type="entry name" value="HTH_ARAC_FAMILY_2"/>
    <property type="match status" value="1"/>
</dbReference>
<reference evidence="7 8" key="1">
    <citation type="submission" date="2020-12" db="EMBL/GenBank/DDBJ databases">
        <title>Chryseobacterium endoalhailicus sp. nov., isolated from seed of leguminous plant.</title>
        <authorList>
            <person name="Zhang X."/>
        </authorList>
    </citation>
    <scope>NUCLEOTIDE SEQUENCE [LARGE SCALE GENOMIC DNA]</scope>
    <source>
        <strain evidence="7 8">L7</strain>
    </source>
</reference>
<dbReference type="PROSITE" id="PS51257">
    <property type="entry name" value="PROKAR_LIPOPROTEIN"/>
    <property type="match status" value="1"/>
</dbReference>
<dbReference type="PANTHER" id="PTHR43280">
    <property type="entry name" value="ARAC-FAMILY TRANSCRIPTIONAL REGULATOR"/>
    <property type="match status" value="1"/>
</dbReference>
<evidence type="ECO:0000313" key="7">
    <source>
        <dbReference type="EMBL" id="MBL1220246.1"/>
    </source>
</evidence>
<evidence type="ECO:0000256" key="4">
    <source>
        <dbReference type="PROSITE-ProRule" id="PRU00339"/>
    </source>
</evidence>
<dbReference type="Proteomes" id="UP000661696">
    <property type="component" value="Unassembled WGS sequence"/>
</dbReference>
<keyword evidence="2" id="KW-0238">DNA-binding</keyword>
<evidence type="ECO:0000259" key="6">
    <source>
        <dbReference type="PROSITE" id="PS01124"/>
    </source>
</evidence>
<dbReference type="SMART" id="SM00342">
    <property type="entry name" value="HTH_ARAC"/>
    <property type="match status" value="1"/>
</dbReference>
<protein>
    <submittedName>
        <fullName evidence="7">Helix-turn-helix domain-containing protein</fullName>
    </submittedName>
</protein>
<gene>
    <name evidence="7" type="ORF">JET18_05315</name>
</gene>
<dbReference type="InterPro" id="IPR009057">
    <property type="entry name" value="Homeodomain-like_sf"/>
</dbReference>
<dbReference type="InterPro" id="IPR011990">
    <property type="entry name" value="TPR-like_helical_dom_sf"/>
</dbReference>
<dbReference type="Pfam" id="PF12833">
    <property type="entry name" value="HTH_18"/>
    <property type="match status" value="1"/>
</dbReference>
<proteinExistence type="predicted"/>
<comment type="caution">
    <text evidence="7">The sequence shown here is derived from an EMBL/GenBank/DDBJ whole genome shotgun (WGS) entry which is preliminary data.</text>
</comment>
<dbReference type="SUPFAM" id="SSF46689">
    <property type="entry name" value="Homeodomain-like"/>
    <property type="match status" value="1"/>
</dbReference>
<dbReference type="SUPFAM" id="SSF48452">
    <property type="entry name" value="TPR-like"/>
    <property type="match status" value="1"/>
</dbReference>
<evidence type="ECO:0000313" key="8">
    <source>
        <dbReference type="Proteomes" id="UP000661696"/>
    </source>
</evidence>
<dbReference type="SMART" id="SM00028">
    <property type="entry name" value="TPR"/>
    <property type="match status" value="3"/>
</dbReference>
<evidence type="ECO:0000256" key="2">
    <source>
        <dbReference type="ARBA" id="ARBA00023125"/>
    </source>
</evidence>
<organism evidence="7 8">
    <name type="scientific">Chryseobacterium endalhagicum</name>
    <dbReference type="NCBI Taxonomy" id="2797638"/>
    <lineage>
        <taxon>Bacteria</taxon>
        <taxon>Pseudomonadati</taxon>
        <taxon>Bacteroidota</taxon>
        <taxon>Flavobacteriia</taxon>
        <taxon>Flavobacteriales</taxon>
        <taxon>Weeksellaceae</taxon>
        <taxon>Chryseobacterium group</taxon>
        <taxon>Chryseobacterium</taxon>
    </lineage>
</organism>
<keyword evidence="4" id="KW-0802">TPR repeat</keyword>
<dbReference type="EMBL" id="JAELVM010000001">
    <property type="protein sequence ID" value="MBL1220246.1"/>
    <property type="molecule type" value="Genomic_DNA"/>
</dbReference>
<dbReference type="InterPro" id="IPR019734">
    <property type="entry name" value="TPR_rpt"/>
</dbReference>
<dbReference type="PROSITE" id="PS50005">
    <property type="entry name" value="TPR"/>
    <property type="match status" value="1"/>
</dbReference>
<evidence type="ECO:0000256" key="5">
    <source>
        <dbReference type="SAM" id="Phobius"/>
    </source>
</evidence>
<feature type="transmembrane region" description="Helical" evidence="5">
    <location>
        <begin position="352"/>
        <end position="372"/>
    </location>
</feature>
<dbReference type="Pfam" id="PF13374">
    <property type="entry name" value="TPR_10"/>
    <property type="match status" value="1"/>
</dbReference>
<dbReference type="PANTHER" id="PTHR43280:SF34">
    <property type="entry name" value="ARAC-FAMILY TRANSCRIPTIONAL REGULATOR"/>
    <property type="match status" value="1"/>
</dbReference>
<name>A0ABS1QCH3_9FLAO</name>
<keyword evidence="8" id="KW-1185">Reference proteome</keyword>
<dbReference type="RefSeq" id="WP_202089575.1">
    <property type="nucleotide sequence ID" value="NZ_JAELVM010000001.1"/>
</dbReference>
<dbReference type="Gene3D" id="1.10.10.60">
    <property type="entry name" value="Homeodomain-like"/>
    <property type="match status" value="2"/>
</dbReference>
<feature type="repeat" description="TPR" evidence="4">
    <location>
        <begin position="209"/>
        <end position="242"/>
    </location>
</feature>
<evidence type="ECO:0000256" key="1">
    <source>
        <dbReference type="ARBA" id="ARBA00023015"/>
    </source>
</evidence>